<evidence type="ECO:0000256" key="6">
    <source>
        <dbReference type="ARBA" id="ARBA00023128"/>
    </source>
</evidence>
<feature type="compositionally biased region" description="Low complexity" evidence="9">
    <location>
        <begin position="251"/>
        <end position="260"/>
    </location>
</feature>
<dbReference type="PANTHER" id="PTHR13184">
    <property type="entry name" value="37S RIBOSOMAL PROTEIN S22"/>
    <property type="match status" value="1"/>
</dbReference>
<dbReference type="InterPro" id="IPR015324">
    <property type="entry name" value="Ribosomal_Rsm22-like"/>
</dbReference>
<dbReference type="Pfam" id="PF09243">
    <property type="entry name" value="Rsm22"/>
    <property type="match status" value="1"/>
</dbReference>
<name>G3AGL3_SPAPN</name>
<feature type="region of interest" description="Disordered" evidence="9">
    <location>
        <begin position="547"/>
        <end position="566"/>
    </location>
</feature>
<dbReference type="GeneID" id="18869719"/>
<evidence type="ECO:0000256" key="5">
    <source>
        <dbReference type="ARBA" id="ARBA00023014"/>
    </source>
</evidence>
<evidence type="ECO:0000256" key="7">
    <source>
        <dbReference type="ARBA" id="ARBA00045681"/>
    </source>
</evidence>
<evidence type="ECO:0000313" key="10">
    <source>
        <dbReference type="EMBL" id="EGW35352.1"/>
    </source>
</evidence>
<dbReference type="InParanoid" id="G3AGL3"/>
<dbReference type="GO" id="GO:0005763">
    <property type="term" value="C:mitochondrial small ribosomal subunit"/>
    <property type="evidence" value="ECO:0007669"/>
    <property type="project" value="EnsemblFungi"/>
</dbReference>
<keyword evidence="5" id="KW-0411">Iron-sulfur</keyword>
<protein>
    <recommendedName>
        <fullName evidence="12">Mitochondrial ribosome small subunit component</fullName>
    </recommendedName>
</protein>
<evidence type="ECO:0000256" key="8">
    <source>
        <dbReference type="SAM" id="Coils"/>
    </source>
</evidence>
<evidence type="ECO:0000256" key="2">
    <source>
        <dbReference type="ARBA" id="ARBA00022723"/>
    </source>
</evidence>
<evidence type="ECO:0000256" key="1">
    <source>
        <dbReference type="ARBA" id="ARBA00004173"/>
    </source>
</evidence>
<dbReference type="RefSeq" id="XP_007372764.1">
    <property type="nucleotide sequence ID" value="XM_007372702.1"/>
</dbReference>
<sequence>MLCSRSIARGNITARLIRQGRCFYSTPKLNESNFDFFTKETRSTTNDNLIKSRQGYSAHSGETIHNTKTVTRSDIIDDKPSHFRNSDGSLIKGTNSDEARLHDSTLEGRVDHRVTRLPKEISKVINNNILGHVVPNKLRERVTSIYKDMQKNSIQRAPVSSLDADAHISAFFLQDYAHARQVLLELQKRVGEEKFNPQRVLSVGYGPAAGMVALNEIMGPDWIPETKDAYIVGRNNGEMKKRAKIILSRQPNENVSASEESAAEPEEPTETNEPEIESEEFVLEEYKGPVDSTKLNIRTKLKNTIPVSKQYDLIIVSSSLLSREFSFPNDVDANIRMLLRVLAPNGHIVLVERGNAVGFETIARARQIMIRPEGYPNENGKIPRPYIHGSSVKPQRVKKDDELITKADIEYEKELLAKWEKEDQELLEEGQELAKELDEKFGEVTEEELKFEDEDDVEVIDPNTQTEAKEEKMDYHLSILAPCPHHQKCPLQMGHPKYYSIPNHSHRFSFCSFSKVVERPKYTMELKKGKLLATSWDKRADDGIGHADRGTLKRLQGGGRPGGRNTEDGSYSYLIAHRSPNDPATIEKIEKDRKFNDKQDFNNVNHWARIIESPNKLKSNVKMSVCASSGKIETWNVPKSLGKQAYHDARKSQEGDLWALAKKGVQVRNIVSDEVREKLDLLYKVNRKKFLKEQHRKSSKKKTGVAIEQFERDSDAIEAAVQKLESTQKYRTGGKKFDVNPDKYEGK</sequence>
<dbReference type="PANTHER" id="PTHR13184:SF5">
    <property type="entry name" value="METHYLTRANSFERASE-LIKE PROTEIN 17, MITOCHONDRIAL"/>
    <property type="match status" value="1"/>
</dbReference>
<dbReference type="GO" id="GO:0003735">
    <property type="term" value="F:structural constituent of ribosome"/>
    <property type="evidence" value="ECO:0007669"/>
    <property type="project" value="EnsemblFungi"/>
</dbReference>
<dbReference type="GO" id="GO:0051539">
    <property type="term" value="F:4 iron, 4 sulfur cluster binding"/>
    <property type="evidence" value="ECO:0007669"/>
    <property type="project" value="EnsemblFungi"/>
</dbReference>
<dbReference type="eggNOG" id="KOG2539">
    <property type="taxonomic scope" value="Eukaryota"/>
</dbReference>
<dbReference type="InterPro" id="IPR016522">
    <property type="entry name" value="RSM22_mit_bud"/>
</dbReference>
<keyword evidence="2" id="KW-0479">Metal-binding</keyword>
<dbReference type="AlphaFoldDB" id="G3AGL3"/>
<dbReference type="FunCoup" id="G3AGL3">
    <property type="interactions" value="323"/>
</dbReference>
<evidence type="ECO:0000256" key="9">
    <source>
        <dbReference type="SAM" id="MobiDB-lite"/>
    </source>
</evidence>
<reference evidence="10 11" key="1">
    <citation type="journal article" date="2011" name="Proc. Natl. Acad. Sci. U.S.A.">
        <title>Comparative genomics of xylose-fermenting fungi for enhanced biofuel production.</title>
        <authorList>
            <person name="Wohlbach D.J."/>
            <person name="Kuo A."/>
            <person name="Sato T.K."/>
            <person name="Potts K.M."/>
            <person name="Salamov A.A."/>
            <person name="LaButti K.M."/>
            <person name="Sun H."/>
            <person name="Clum A."/>
            <person name="Pangilinan J.L."/>
            <person name="Lindquist E.A."/>
            <person name="Lucas S."/>
            <person name="Lapidus A."/>
            <person name="Jin M."/>
            <person name="Gunawan C."/>
            <person name="Balan V."/>
            <person name="Dale B.E."/>
            <person name="Jeffries T.W."/>
            <person name="Zinkel R."/>
            <person name="Barry K.W."/>
            <person name="Grigoriev I.V."/>
            <person name="Gasch A.P."/>
        </authorList>
    </citation>
    <scope>NUCLEOTIDE SEQUENCE [LARGE SCALE GENOMIC DNA]</scope>
    <source>
        <strain evidence="11">NRRL Y-27907 / 11-Y1</strain>
    </source>
</reference>
<keyword evidence="8" id="KW-0175">Coiled coil</keyword>
<feature type="region of interest" description="Disordered" evidence="9">
    <location>
        <begin position="248"/>
        <end position="276"/>
    </location>
</feature>
<dbReference type="STRING" id="619300.G3AGL3"/>
<dbReference type="InterPro" id="IPR029063">
    <property type="entry name" value="SAM-dependent_MTases_sf"/>
</dbReference>
<dbReference type="GO" id="GO:0046872">
    <property type="term" value="F:metal ion binding"/>
    <property type="evidence" value="ECO:0007669"/>
    <property type="project" value="UniProtKB-KW"/>
</dbReference>
<dbReference type="HOGENOM" id="CLU_024759_0_0_1"/>
<keyword evidence="4" id="KW-0408">Iron</keyword>
<dbReference type="KEGG" id="spaa:SPAPADRAFT_133096"/>
<comment type="subcellular location">
    <subcellularLocation>
        <location evidence="1">Mitochondrion</location>
    </subcellularLocation>
</comment>
<feature type="compositionally biased region" description="Acidic residues" evidence="9">
    <location>
        <begin position="261"/>
        <end position="276"/>
    </location>
</feature>
<dbReference type="GO" id="GO:0006412">
    <property type="term" value="P:translation"/>
    <property type="evidence" value="ECO:0007669"/>
    <property type="project" value="InterPro"/>
</dbReference>
<dbReference type="OrthoDB" id="421327at2759"/>
<dbReference type="PIRSF" id="PIRSF007797">
    <property type="entry name" value="RSM22"/>
    <property type="match status" value="1"/>
</dbReference>
<evidence type="ECO:0000256" key="4">
    <source>
        <dbReference type="ARBA" id="ARBA00023004"/>
    </source>
</evidence>
<feature type="coiled-coil region" evidence="8">
    <location>
        <begin position="416"/>
        <end position="447"/>
    </location>
</feature>
<dbReference type="OMA" id="HRKCPLQ"/>
<gene>
    <name evidence="10" type="ORF">SPAPADRAFT_133096</name>
</gene>
<dbReference type="InterPro" id="IPR052571">
    <property type="entry name" value="Mt_RNA_Methyltransferase"/>
</dbReference>
<organism evidence="11">
    <name type="scientific">Spathaspora passalidarum (strain NRRL Y-27907 / 11-Y1)</name>
    <dbReference type="NCBI Taxonomy" id="619300"/>
    <lineage>
        <taxon>Eukaryota</taxon>
        <taxon>Fungi</taxon>
        <taxon>Dikarya</taxon>
        <taxon>Ascomycota</taxon>
        <taxon>Saccharomycotina</taxon>
        <taxon>Pichiomycetes</taxon>
        <taxon>Debaryomycetaceae</taxon>
        <taxon>Spathaspora</taxon>
    </lineage>
</organism>
<comment type="function">
    <text evidence="7">Mitochondrial ribosome (mitoribosome) assembly factor. Binds at the interface of the head and body domains of the mitochondrial small ribosomal subunit (mt-SSU), occluding the mRNA channel and preventing compaction of the head domain towards the body. Probable inactive methyltransferase: retains the characteristic folding and ability to bind S-adenosyl-L-methionine, but it probably lost its methyltransferase activity.</text>
</comment>
<dbReference type="GO" id="GO:0180026">
    <property type="term" value="P:mitochondrial small ribosomal subunit assembly"/>
    <property type="evidence" value="ECO:0007669"/>
    <property type="project" value="EnsemblFungi"/>
</dbReference>
<keyword evidence="11" id="KW-1185">Reference proteome</keyword>
<evidence type="ECO:0000256" key="3">
    <source>
        <dbReference type="ARBA" id="ARBA00022946"/>
    </source>
</evidence>
<keyword evidence="6" id="KW-0496">Mitochondrion</keyword>
<accession>G3AGL3</accession>
<keyword evidence="3" id="KW-0809">Transit peptide</keyword>
<dbReference type="SUPFAM" id="SSF53335">
    <property type="entry name" value="S-adenosyl-L-methionine-dependent methyltransferases"/>
    <property type="match status" value="1"/>
</dbReference>
<evidence type="ECO:0008006" key="12">
    <source>
        <dbReference type="Google" id="ProtNLM"/>
    </source>
</evidence>
<dbReference type="GO" id="GO:0008168">
    <property type="term" value="F:methyltransferase activity"/>
    <property type="evidence" value="ECO:0007669"/>
    <property type="project" value="InterPro"/>
</dbReference>
<evidence type="ECO:0000313" key="11">
    <source>
        <dbReference type="Proteomes" id="UP000000709"/>
    </source>
</evidence>
<proteinExistence type="predicted"/>
<dbReference type="Proteomes" id="UP000000709">
    <property type="component" value="Unassembled WGS sequence"/>
</dbReference>
<dbReference type="EMBL" id="GL996499">
    <property type="protein sequence ID" value="EGW35352.1"/>
    <property type="molecule type" value="Genomic_DNA"/>
</dbReference>